<keyword evidence="1" id="KW-0418">Kinase</keyword>
<protein>
    <submittedName>
        <fullName evidence="3">ATP-binding protein</fullName>
    </submittedName>
</protein>
<feature type="domain" description="Histidine kinase/HSP90-like ATPase" evidence="2">
    <location>
        <begin position="12"/>
        <end position="121"/>
    </location>
</feature>
<dbReference type="SUPFAM" id="SSF55874">
    <property type="entry name" value="ATPase domain of HSP90 chaperone/DNA topoisomerase II/histidine kinase"/>
    <property type="match status" value="1"/>
</dbReference>
<dbReference type="Pfam" id="PF13581">
    <property type="entry name" value="HATPase_c_2"/>
    <property type="match status" value="1"/>
</dbReference>
<evidence type="ECO:0000313" key="3">
    <source>
        <dbReference type="EMBL" id="MFD1948912.1"/>
    </source>
</evidence>
<dbReference type="EMBL" id="JBHUGD010000004">
    <property type="protein sequence ID" value="MFD1948912.1"/>
    <property type="molecule type" value="Genomic_DNA"/>
</dbReference>
<evidence type="ECO:0000259" key="2">
    <source>
        <dbReference type="Pfam" id="PF13581"/>
    </source>
</evidence>
<evidence type="ECO:0000313" key="4">
    <source>
        <dbReference type="Proteomes" id="UP001597351"/>
    </source>
</evidence>
<proteinExistence type="predicted"/>
<gene>
    <name evidence="3" type="ORF">ACFSDE_19065</name>
</gene>
<dbReference type="SUPFAM" id="SSF55785">
    <property type="entry name" value="PYP-like sensor domain (PAS domain)"/>
    <property type="match status" value="1"/>
</dbReference>
<evidence type="ECO:0000256" key="1">
    <source>
        <dbReference type="ARBA" id="ARBA00022527"/>
    </source>
</evidence>
<dbReference type="RefSeq" id="WP_343921461.1">
    <property type="nucleotide sequence ID" value="NZ_BAAAJT010000003.1"/>
</dbReference>
<keyword evidence="1" id="KW-0808">Transferase</keyword>
<dbReference type="InterPro" id="IPR003594">
    <property type="entry name" value="HATPase_dom"/>
</dbReference>
<sequence>MTPEVVADEELPPDATSASLARRLVRRALAAAENEDALDAAQLAISEVVTNALVHAAPPLRLRVLVADQSLRVELSDGSPRLPATRDFGDQAATGRGLRLVEELVSRWGSHPTPDGKVVWFEISDGDLLDGLLPDADEVETVEAADGTVVSIELHRMPLLMHQAWQEHAAALLREVMLVRLDAELSALQEHAGASDALGLLLDQVPAAEVGVDPDSLLAHAVEPGVTVDQLVIEVPHASLPSFAALDVMLDEALGLAESGELLSPPTQPEIQAMRLWICNQVRTQSAGGRSSAWPSLAAAPPPRRRADELAWDPVEVTWSDRALVAADDANRIVAISRPALEILGHDDEALLVGRRLVSIIPERFHQAHVAGFTLHLVNGRGPLLGQLVKVPALRRDGQEVEVGMVIESRVLPEGRYLFVAELFG</sequence>
<organism evidence="3 4">
    <name type="scientific">Nocardioides aestuarii</name>
    <dbReference type="NCBI Taxonomy" id="252231"/>
    <lineage>
        <taxon>Bacteria</taxon>
        <taxon>Bacillati</taxon>
        <taxon>Actinomycetota</taxon>
        <taxon>Actinomycetes</taxon>
        <taxon>Propionibacteriales</taxon>
        <taxon>Nocardioidaceae</taxon>
        <taxon>Nocardioides</taxon>
    </lineage>
</organism>
<dbReference type="InterPro" id="IPR050267">
    <property type="entry name" value="Anti-sigma-factor_SerPK"/>
</dbReference>
<dbReference type="Gene3D" id="3.30.565.10">
    <property type="entry name" value="Histidine kinase-like ATPase, C-terminal domain"/>
    <property type="match status" value="1"/>
</dbReference>
<dbReference type="CDD" id="cd16936">
    <property type="entry name" value="HATPase_RsbW-like"/>
    <property type="match status" value="1"/>
</dbReference>
<keyword evidence="4" id="KW-1185">Reference proteome</keyword>
<dbReference type="GO" id="GO:0005524">
    <property type="term" value="F:ATP binding"/>
    <property type="evidence" value="ECO:0007669"/>
    <property type="project" value="UniProtKB-KW"/>
</dbReference>
<name>A0ABW4TTA7_9ACTN</name>
<dbReference type="InterPro" id="IPR035965">
    <property type="entry name" value="PAS-like_dom_sf"/>
</dbReference>
<accession>A0ABW4TTA7</accession>
<dbReference type="Proteomes" id="UP001597351">
    <property type="component" value="Unassembled WGS sequence"/>
</dbReference>
<dbReference type="PANTHER" id="PTHR35526:SF3">
    <property type="entry name" value="ANTI-SIGMA-F FACTOR RSBW"/>
    <property type="match status" value="1"/>
</dbReference>
<dbReference type="NCBIfam" id="TIGR00229">
    <property type="entry name" value="sensory_box"/>
    <property type="match status" value="1"/>
</dbReference>
<dbReference type="PANTHER" id="PTHR35526">
    <property type="entry name" value="ANTI-SIGMA-F FACTOR RSBW-RELATED"/>
    <property type="match status" value="1"/>
</dbReference>
<comment type="caution">
    <text evidence="3">The sequence shown here is derived from an EMBL/GenBank/DDBJ whole genome shotgun (WGS) entry which is preliminary data.</text>
</comment>
<keyword evidence="1" id="KW-0723">Serine/threonine-protein kinase</keyword>
<reference evidence="4" key="1">
    <citation type="journal article" date="2019" name="Int. J. Syst. Evol. Microbiol.">
        <title>The Global Catalogue of Microorganisms (GCM) 10K type strain sequencing project: providing services to taxonomists for standard genome sequencing and annotation.</title>
        <authorList>
            <consortium name="The Broad Institute Genomics Platform"/>
            <consortium name="The Broad Institute Genome Sequencing Center for Infectious Disease"/>
            <person name="Wu L."/>
            <person name="Ma J."/>
        </authorList>
    </citation>
    <scope>NUCLEOTIDE SEQUENCE [LARGE SCALE GENOMIC DNA]</scope>
    <source>
        <strain evidence="4">CGMCC 1.12477</strain>
    </source>
</reference>
<dbReference type="InterPro" id="IPR036890">
    <property type="entry name" value="HATPase_C_sf"/>
</dbReference>
<keyword evidence="3" id="KW-0067">ATP-binding</keyword>
<dbReference type="Gene3D" id="3.30.450.20">
    <property type="entry name" value="PAS domain"/>
    <property type="match status" value="1"/>
</dbReference>
<dbReference type="InterPro" id="IPR000014">
    <property type="entry name" value="PAS"/>
</dbReference>
<keyword evidence="3" id="KW-0547">Nucleotide-binding</keyword>